<evidence type="ECO:0000313" key="2">
    <source>
        <dbReference type="EMBL" id="TMW91434.1"/>
    </source>
</evidence>
<proteinExistence type="predicted"/>
<feature type="region of interest" description="Disordered" evidence="1">
    <location>
        <begin position="1"/>
        <end position="44"/>
    </location>
</feature>
<gene>
    <name evidence="2" type="ORF">EJD97_014348</name>
</gene>
<organism evidence="2">
    <name type="scientific">Solanum chilense</name>
    <name type="common">Tomato</name>
    <name type="synonym">Lycopersicon chilense</name>
    <dbReference type="NCBI Taxonomy" id="4083"/>
    <lineage>
        <taxon>Eukaryota</taxon>
        <taxon>Viridiplantae</taxon>
        <taxon>Streptophyta</taxon>
        <taxon>Embryophyta</taxon>
        <taxon>Tracheophyta</taxon>
        <taxon>Spermatophyta</taxon>
        <taxon>Magnoliopsida</taxon>
        <taxon>eudicotyledons</taxon>
        <taxon>Gunneridae</taxon>
        <taxon>Pentapetalae</taxon>
        <taxon>asterids</taxon>
        <taxon>lamiids</taxon>
        <taxon>Solanales</taxon>
        <taxon>Solanaceae</taxon>
        <taxon>Solanoideae</taxon>
        <taxon>Solaneae</taxon>
        <taxon>Solanum</taxon>
        <taxon>Solanum subgen. Lycopersicon</taxon>
    </lineage>
</organism>
<sequence length="120" mass="13330">MSSGGDSNKHREHIGVSQTKQAMKKKSKRPIDPDDIARSISSAPKRISRDTHILVFLFDSSSEQSDAMAGMPPLTQRYMDPEVSPSATTTPSTTLNEMHPLVPVYKDRFGRVMIEPDRSS</sequence>
<evidence type="ECO:0000256" key="1">
    <source>
        <dbReference type="SAM" id="MobiDB-lite"/>
    </source>
</evidence>
<reference evidence="2" key="1">
    <citation type="submission" date="2019-05" db="EMBL/GenBank/DDBJ databases">
        <title>The de novo reference genome and transcriptome assemblies of the wild tomato species Solanum chilense.</title>
        <authorList>
            <person name="Stam R."/>
            <person name="Nosenko T."/>
            <person name="Hoerger A.C."/>
            <person name="Stephan W."/>
            <person name="Seidel M.A."/>
            <person name="Kuhn J.M.M."/>
            <person name="Haberer G."/>
            <person name="Tellier A."/>
        </authorList>
    </citation>
    <scope>NUCLEOTIDE SEQUENCE</scope>
    <source>
        <tissue evidence="2">Mature leaves</tissue>
    </source>
</reference>
<dbReference type="AlphaFoldDB" id="A0A6N2BBH7"/>
<protein>
    <submittedName>
        <fullName evidence="2">Uncharacterized protein</fullName>
    </submittedName>
</protein>
<dbReference type="EMBL" id="RXGB01003711">
    <property type="protein sequence ID" value="TMW91434.1"/>
    <property type="molecule type" value="Genomic_DNA"/>
</dbReference>
<name>A0A6N2BBH7_SOLCI</name>
<feature type="compositionally biased region" description="Low complexity" evidence="1">
    <location>
        <begin position="84"/>
        <end position="94"/>
    </location>
</feature>
<feature type="region of interest" description="Disordered" evidence="1">
    <location>
        <begin position="64"/>
        <end position="99"/>
    </location>
</feature>
<comment type="caution">
    <text evidence="2">The sequence shown here is derived from an EMBL/GenBank/DDBJ whole genome shotgun (WGS) entry which is preliminary data.</text>
</comment>
<accession>A0A6N2BBH7</accession>